<evidence type="ECO:0000313" key="1">
    <source>
        <dbReference type="EMBL" id="VFU38529.1"/>
    </source>
</evidence>
<accession>A0A6N2LEY7</accession>
<dbReference type="EMBL" id="CAADRP010001446">
    <property type="protein sequence ID" value="VFU38529.1"/>
    <property type="molecule type" value="Genomic_DNA"/>
</dbReference>
<protein>
    <submittedName>
        <fullName evidence="1">Uncharacterized protein</fullName>
    </submittedName>
</protein>
<reference evidence="1" key="1">
    <citation type="submission" date="2019-03" db="EMBL/GenBank/DDBJ databases">
        <authorList>
            <person name="Mank J."/>
            <person name="Almeida P."/>
        </authorList>
    </citation>
    <scope>NUCLEOTIDE SEQUENCE</scope>
    <source>
        <strain evidence="1">78183</strain>
    </source>
</reference>
<name>A0A6N2LEY7_SALVM</name>
<gene>
    <name evidence="1" type="ORF">SVIM_LOCUS210935</name>
</gene>
<organism evidence="1">
    <name type="scientific">Salix viminalis</name>
    <name type="common">Common osier</name>
    <name type="synonym">Basket willow</name>
    <dbReference type="NCBI Taxonomy" id="40686"/>
    <lineage>
        <taxon>Eukaryota</taxon>
        <taxon>Viridiplantae</taxon>
        <taxon>Streptophyta</taxon>
        <taxon>Embryophyta</taxon>
        <taxon>Tracheophyta</taxon>
        <taxon>Spermatophyta</taxon>
        <taxon>Magnoliopsida</taxon>
        <taxon>eudicotyledons</taxon>
        <taxon>Gunneridae</taxon>
        <taxon>Pentapetalae</taxon>
        <taxon>rosids</taxon>
        <taxon>fabids</taxon>
        <taxon>Malpighiales</taxon>
        <taxon>Salicaceae</taxon>
        <taxon>Saliceae</taxon>
        <taxon>Salix</taxon>
    </lineage>
</organism>
<sequence>MNGPMKLIQGDKILDNTKLESGFKLVSNELIHTGKVFQTRKKSETIQIANMRKLVATSTSKPYPCSFAVVIPSPGSSSRNS</sequence>
<dbReference type="AlphaFoldDB" id="A0A6N2LEY7"/>
<proteinExistence type="predicted"/>